<keyword evidence="3" id="KW-0813">Transport</keyword>
<feature type="transmembrane region" description="Helical" evidence="9">
    <location>
        <begin position="196"/>
        <end position="217"/>
    </location>
</feature>
<feature type="region of interest" description="Disordered" evidence="8">
    <location>
        <begin position="9"/>
        <end position="37"/>
    </location>
</feature>
<dbReference type="GO" id="GO:0022857">
    <property type="term" value="F:transmembrane transporter activity"/>
    <property type="evidence" value="ECO:0007669"/>
    <property type="project" value="InterPro"/>
</dbReference>
<feature type="transmembrane region" description="Helical" evidence="9">
    <location>
        <begin position="108"/>
        <end position="129"/>
    </location>
</feature>
<evidence type="ECO:0000313" key="10">
    <source>
        <dbReference type="EMBL" id="TQL78190.1"/>
    </source>
</evidence>
<evidence type="ECO:0000256" key="9">
    <source>
        <dbReference type="SAM" id="Phobius"/>
    </source>
</evidence>
<comment type="similarity">
    <text evidence="2">Belongs to the binding-protein-dependent transport system permease family. FecCD subfamily.</text>
</comment>
<dbReference type="CDD" id="cd06550">
    <property type="entry name" value="TM_ABC_iron-siderophores_like"/>
    <property type="match status" value="1"/>
</dbReference>
<comment type="caution">
    <text evidence="10">The sequence shown here is derived from an EMBL/GenBank/DDBJ whole genome shotgun (WGS) entry which is preliminary data.</text>
</comment>
<dbReference type="AlphaFoldDB" id="A0A543B0A3"/>
<evidence type="ECO:0000256" key="5">
    <source>
        <dbReference type="ARBA" id="ARBA00022692"/>
    </source>
</evidence>
<dbReference type="GO" id="GO:0033214">
    <property type="term" value="P:siderophore-iron import into cell"/>
    <property type="evidence" value="ECO:0007669"/>
    <property type="project" value="TreeGrafter"/>
</dbReference>
<evidence type="ECO:0000256" key="7">
    <source>
        <dbReference type="ARBA" id="ARBA00023136"/>
    </source>
</evidence>
<keyword evidence="11" id="KW-1185">Reference proteome</keyword>
<dbReference type="Gene3D" id="1.10.3470.10">
    <property type="entry name" value="ABC transporter involved in vitamin B12 uptake, BtuC"/>
    <property type="match status" value="1"/>
</dbReference>
<keyword evidence="4" id="KW-1003">Cell membrane</keyword>
<feature type="transmembrane region" description="Helical" evidence="9">
    <location>
        <begin position="161"/>
        <end position="184"/>
    </location>
</feature>
<dbReference type="Proteomes" id="UP000317043">
    <property type="component" value="Unassembled WGS sequence"/>
</dbReference>
<feature type="transmembrane region" description="Helical" evidence="9">
    <location>
        <begin position="136"/>
        <end position="155"/>
    </location>
</feature>
<reference evidence="10 11" key="1">
    <citation type="submission" date="2019-06" db="EMBL/GenBank/DDBJ databases">
        <title>Sequencing the genomes of 1000 actinobacteria strains.</title>
        <authorList>
            <person name="Klenk H.-P."/>
        </authorList>
    </citation>
    <scope>NUCLEOTIDE SEQUENCE [LARGE SCALE GENOMIC DNA]</scope>
    <source>
        <strain evidence="10 11">DSM 45928</strain>
    </source>
</reference>
<evidence type="ECO:0000256" key="6">
    <source>
        <dbReference type="ARBA" id="ARBA00022989"/>
    </source>
</evidence>
<feature type="transmembrane region" description="Helical" evidence="9">
    <location>
        <begin position="47"/>
        <end position="71"/>
    </location>
</feature>
<evidence type="ECO:0000313" key="11">
    <source>
        <dbReference type="Proteomes" id="UP000317043"/>
    </source>
</evidence>
<evidence type="ECO:0000256" key="4">
    <source>
        <dbReference type="ARBA" id="ARBA00022475"/>
    </source>
</evidence>
<dbReference type="InParanoid" id="A0A543B0A3"/>
<organism evidence="10 11">
    <name type="scientific">Stackebrandtia endophytica</name>
    <dbReference type="NCBI Taxonomy" id="1496996"/>
    <lineage>
        <taxon>Bacteria</taxon>
        <taxon>Bacillati</taxon>
        <taxon>Actinomycetota</taxon>
        <taxon>Actinomycetes</taxon>
        <taxon>Glycomycetales</taxon>
        <taxon>Glycomycetaceae</taxon>
        <taxon>Stackebrandtia</taxon>
    </lineage>
</organism>
<evidence type="ECO:0000256" key="3">
    <source>
        <dbReference type="ARBA" id="ARBA00022448"/>
    </source>
</evidence>
<dbReference type="GO" id="GO:0005886">
    <property type="term" value="C:plasma membrane"/>
    <property type="evidence" value="ECO:0007669"/>
    <property type="project" value="UniProtKB-SubCell"/>
</dbReference>
<dbReference type="SUPFAM" id="SSF81345">
    <property type="entry name" value="ABC transporter involved in vitamin B12 uptake, BtuC"/>
    <property type="match status" value="1"/>
</dbReference>
<accession>A0A543B0A3</accession>
<dbReference type="InterPro" id="IPR037294">
    <property type="entry name" value="ABC_BtuC-like"/>
</dbReference>
<keyword evidence="5 9" id="KW-0812">Transmembrane</keyword>
<feature type="transmembrane region" description="Helical" evidence="9">
    <location>
        <begin position="287"/>
        <end position="313"/>
    </location>
</feature>
<keyword evidence="6 9" id="KW-1133">Transmembrane helix</keyword>
<gene>
    <name evidence="10" type="ORF">FB566_3771</name>
</gene>
<dbReference type="Pfam" id="PF01032">
    <property type="entry name" value="FecCD"/>
    <property type="match status" value="1"/>
</dbReference>
<dbReference type="FunFam" id="1.10.3470.10:FF:000001">
    <property type="entry name" value="Vitamin B12 ABC transporter permease BtuC"/>
    <property type="match status" value="1"/>
</dbReference>
<dbReference type="PANTHER" id="PTHR30472">
    <property type="entry name" value="FERRIC ENTEROBACTIN TRANSPORT SYSTEM PERMEASE PROTEIN"/>
    <property type="match status" value="1"/>
</dbReference>
<keyword evidence="7 9" id="KW-0472">Membrane</keyword>
<dbReference type="EMBL" id="VFOW01000001">
    <property type="protein sequence ID" value="TQL78190.1"/>
    <property type="molecule type" value="Genomic_DNA"/>
</dbReference>
<evidence type="ECO:0000256" key="8">
    <source>
        <dbReference type="SAM" id="MobiDB-lite"/>
    </source>
</evidence>
<protein>
    <submittedName>
        <fullName evidence="10">Iron complex transport system permease protein</fullName>
    </submittedName>
</protein>
<proteinExistence type="inferred from homology"/>
<feature type="transmembrane region" description="Helical" evidence="9">
    <location>
        <begin position="325"/>
        <end position="346"/>
    </location>
</feature>
<dbReference type="PANTHER" id="PTHR30472:SF67">
    <property type="entry name" value="PERMEASE OF ABC TRANSPORTER-RELATED"/>
    <property type="match status" value="1"/>
</dbReference>
<feature type="transmembrane region" description="Helical" evidence="9">
    <location>
        <begin position="237"/>
        <end position="257"/>
    </location>
</feature>
<feature type="transmembrane region" description="Helical" evidence="9">
    <location>
        <begin position="358"/>
        <end position="374"/>
    </location>
</feature>
<evidence type="ECO:0000256" key="1">
    <source>
        <dbReference type="ARBA" id="ARBA00004651"/>
    </source>
</evidence>
<name>A0A543B0A3_9ACTN</name>
<sequence length="384" mass="39824">MIIITLPTRPPPKSVMRTLPTTTATVAEDTDPPHPPRRRVDRHGITALAALLAVMLVASVFIAIGLGSAVVPPTDTARYLWAAVTGGTIGPDEVTRYQIIWQIRTPRVLLAAVVGAGLSAVGAAVQALVRNSLADPYILGVSAGASVGAVTVSLFGALSVLGIYAVSVGAFIGAVIATGLVYLMAHGRGGVSPLRLVLTGVALSFGFQALMSVMIYFTPTNEATGTVLFWTMGSFGAATWGTLPVAAAFVAIGIVVLRGYGRALDVMSLGDETAASLGIDSMRTRRLLFVVTALMTGAMVAVSGTIGFVGLVVPHITRMIVGAGHARLLVVAPLGGAILMVWVDLLARTMVAPRELQLGVLTALIGVPVFVYLMRRNGYVFGGR</sequence>
<dbReference type="InterPro" id="IPR000522">
    <property type="entry name" value="ABC_transptr_permease_BtuC"/>
</dbReference>
<comment type="subcellular location">
    <subcellularLocation>
        <location evidence="1">Cell membrane</location>
        <topology evidence="1">Multi-pass membrane protein</topology>
    </subcellularLocation>
</comment>
<evidence type="ECO:0000256" key="2">
    <source>
        <dbReference type="ARBA" id="ARBA00007935"/>
    </source>
</evidence>